<gene>
    <name evidence="1" type="primary">45</name>
    <name evidence="1" type="ORF">SEA_PETITO_45</name>
</gene>
<accession>A0AAU8GSC3</accession>
<sequence>MRKATLLFSALSFVTSAVTLGVLAYGAKRVHNDIQDVRAKTNESLHKMKVAMLDIQI</sequence>
<evidence type="ECO:0008006" key="2">
    <source>
        <dbReference type="Google" id="ProtNLM"/>
    </source>
</evidence>
<name>A0AAU8GSC3_9CAUD</name>
<organism evidence="1">
    <name type="scientific">Gordonia phage Petito</name>
    <dbReference type="NCBI Taxonomy" id="3158876"/>
    <lineage>
        <taxon>Viruses</taxon>
        <taxon>Duplodnaviria</taxon>
        <taxon>Heunggongvirae</taxon>
        <taxon>Uroviricota</taxon>
        <taxon>Caudoviricetes</taxon>
    </lineage>
</organism>
<evidence type="ECO:0000313" key="1">
    <source>
        <dbReference type="EMBL" id="XCH43917.1"/>
    </source>
</evidence>
<dbReference type="EMBL" id="PP758912">
    <property type="protein sequence ID" value="XCH43917.1"/>
    <property type="molecule type" value="Genomic_DNA"/>
</dbReference>
<reference evidence="1" key="1">
    <citation type="submission" date="2024-05" db="EMBL/GenBank/DDBJ databases">
        <authorList>
            <person name="Benson E.M."/>
            <person name="Blount M.E."/>
            <person name="Chauhan S."/>
            <person name="Ehrhart J.N."/>
            <person name="Foster A.Z."/>
            <person name="Ingber A.M."/>
            <person name="Julian M.L."/>
            <person name="Kwansah D.N."/>
            <person name="Le T."/>
            <person name="May E.J."/>
            <person name="Mazel E.H."/>
            <person name="Morency E."/>
            <person name="Nelson S.A."/>
            <person name="O'Toole C.T."/>
            <person name="Potter K.E."/>
            <person name="Rue A.R."/>
            <person name="Vita L.A."/>
            <person name="Weigand K.A."/>
            <person name="Monti D.L."/>
            <person name="Russell D.A."/>
            <person name="Jacobs-Sera D."/>
            <person name="Hatfull G.F."/>
        </authorList>
    </citation>
    <scope>NUCLEOTIDE SEQUENCE</scope>
</reference>
<proteinExistence type="predicted"/>
<protein>
    <recommendedName>
        <fullName evidence="2">Methyl-accepting chemotaxis protein</fullName>
    </recommendedName>
</protein>